<dbReference type="OrthoDB" id="9771302at2"/>
<dbReference type="InterPro" id="IPR051164">
    <property type="entry name" value="NmrA-like_oxidored"/>
</dbReference>
<dbReference type="RefSeq" id="WP_149429588.1">
    <property type="nucleotide sequence ID" value="NZ_VLNY01000003.1"/>
</dbReference>
<evidence type="ECO:0000256" key="1">
    <source>
        <dbReference type="ARBA" id="ARBA00022857"/>
    </source>
</evidence>
<dbReference type="InterPro" id="IPR001509">
    <property type="entry name" value="Epimerase_deHydtase"/>
</dbReference>
<dbReference type="Gene3D" id="3.40.50.720">
    <property type="entry name" value="NAD(P)-binding Rossmann-like Domain"/>
    <property type="match status" value="1"/>
</dbReference>
<reference evidence="3 4" key="1">
    <citation type="submission" date="2019-07" db="EMBL/GenBank/DDBJ databases">
        <title>Rhodococcus cavernicolus sp. nov., isolated from a cave.</title>
        <authorList>
            <person name="Lee S.D."/>
        </authorList>
    </citation>
    <scope>NUCLEOTIDE SEQUENCE [LARGE SCALE GENOMIC DNA]</scope>
    <source>
        <strain evidence="3 4">C1-24</strain>
    </source>
</reference>
<dbReference type="PANTHER" id="PTHR42748:SF3">
    <property type="entry name" value="BLL4366 PROTEIN"/>
    <property type="match status" value="1"/>
</dbReference>
<dbReference type="Proteomes" id="UP000322244">
    <property type="component" value="Unassembled WGS sequence"/>
</dbReference>
<evidence type="ECO:0000313" key="3">
    <source>
        <dbReference type="EMBL" id="KAA0023244.1"/>
    </source>
</evidence>
<name>A0A5A7SCE9_9NOCA</name>
<organism evidence="3 4">
    <name type="scientific">Antrihabitans cavernicola</name>
    <dbReference type="NCBI Taxonomy" id="2495913"/>
    <lineage>
        <taxon>Bacteria</taxon>
        <taxon>Bacillati</taxon>
        <taxon>Actinomycetota</taxon>
        <taxon>Actinomycetes</taxon>
        <taxon>Mycobacteriales</taxon>
        <taxon>Nocardiaceae</taxon>
        <taxon>Antrihabitans</taxon>
    </lineage>
</organism>
<feature type="domain" description="NAD-dependent epimerase/dehydratase" evidence="2">
    <location>
        <begin position="3"/>
        <end position="88"/>
    </location>
</feature>
<accession>A0A5A7SCE9</accession>
<protein>
    <submittedName>
        <fullName evidence="3">SDR family oxidoreductase</fullName>
    </submittedName>
</protein>
<gene>
    <name evidence="3" type="ORF">FOY51_07365</name>
</gene>
<dbReference type="EMBL" id="VLNY01000003">
    <property type="protein sequence ID" value="KAA0023244.1"/>
    <property type="molecule type" value="Genomic_DNA"/>
</dbReference>
<comment type="caution">
    <text evidence="3">The sequence shown here is derived from an EMBL/GenBank/DDBJ whole genome shotgun (WGS) entry which is preliminary data.</text>
</comment>
<dbReference type="PANTHER" id="PTHR42748">
    <property type="entry name" value="NITROGEN METABOLITE REPRESSION PROTEIN NMRA FAMILY MEMBER"/>
    <property type="match status" value="1"/>
</dbReference>
<sequence>MRIAVIGGTGLVGSHTVAAARAAGHEPVVISRSNGVDIITGAGLSDALDGVDAVVDVSNTAARDIDGARDFFSTAATNVAAAEATAGVRHHVLLSIVGVDKVANNAHYVGKVCREELALSSSVPATVLRATQFHEFAGMVVRWTRESDTATIAPVLVQPVAAREVGEVLVQFAAETPTGGRVELAGPATEDLVDMARRTLAVRGENVRLIPTWRGPLSIEMAGEVLLPGTGARLGSTTFEQWLASEDALR</sequence>
<dbReference type="Pfam" id="PF01370">
    <property type="entry name" value="Epimerase"/>
    <property type="match status" value="1"/>
</dbReference>
<keyword evidence="1" id="KW-0521">NADP</keyword>
<dbReference type="SUPFAM" id="SSF51735">
    <property type="entry name" value="NAD(P)-binding Rossmann-fold domains"/>
    <property type="match status" value="1"/>
</dbReference>
<dbReference type="AlphaFoldDB" id="A0A5A7SCE9"/>
<keyword evidence="4" id="KW-1185">Reference proteome</keyword>
<evidence type="ECO:0000313" key="4">
    <source>
        <dbReference type="Proteomes" id="UP000322244"/>
    </source>
</evidence>
<dbReference type="InterPro" id="IPR036291">
    <property type="entry name" value="NAD(P)-bd_dom_sf"/>
</dbReference>
<evidence type="ECO:0000259" key="2">
    <source>
        <dbReference type="Pfam" id="PF01370"/>
    </source>
</evidence>
<proteinExistence type="predicted"/>